<dbReference type="Proteomes" id="UP000814367">
    <property type="component" value="Unassembled WGS sequence"/>
</dbReference>
<name>A0ABS9NJC4_STAWA</name>
<gene>
    <name evidence="1" type="ORF">G8J23_12325</name>
</gene>
<comment type="caution">
    <text evidence="1">The sequence shown here is derived from an EMBL/GenBank/DDBJ whole genome shotgun (WGS) entry which is preliminary data.</text>
</comment>
<evidence type="ECO:0000313" key="2">
    <source>
        <dbReference type="Proteomes" id="UP000814367"/>
    </source>
</evidence>
<dbReference type="EMBL" id="JAANHJ010000006">
    <property type="protein sequence ID" value="MCG6226758.1"/>
    <property type="molecule type" value="Genomic_DNA"/>
</dbReference>
<sequence>MSIFDIPYQLADLDAEIKRVSEEHAETVEQLQFMVQRLQNTDQYETFSQYQSDYDDAMTYADLEEDYRKRHNKLVEEYNTLAERMNA</sequence>
<protein>
    <submittedName>
        <fullName evidence="1">DENND11 family protein</fullName>
    </submittedName>
</protein>
<proteinExistence type="predicted"/>
<keyword evidence="2" id="KW-1185">Reference proteome</keyword>
<organism evidence="1 2">
    <name type="scientific">Staphylococcus warneri</name>
    <dbReference type="NCBI Taxonomy" id="1292"/>
    <lineage>
        <taxon>Bacteria</taxon>
        <taxon>Bacillati</taxon>
        <taxon>Bacillota</taxon>
        <taxon>Bacilli</taxon>
        <taxon>Bacillales</taxon>
        <taxon>Staphylococcaceae</taxon>
        <taxon>Staphylococcus</taxon>
    </lineage>
</organism>
<reference evidence="1 2" key="1">
    <citation type="submission" date="2020-03" db="EMBL/GenBank/DDBJ databases">
        <title>Comparative genetics of Staphylococcus warneri persistents from caprine mastitis.</title>
        <authorList>
            <person name="Franca C.A."/>
            <person name="Rosa D.S."/>
            <person name="Silva A."/>
            <person name="Rodrigues D.L.N."/>
            <person name="Santos R.G."/>
            <person name="Castillo R.E.H."/>
            <person name="Moreira M.A.S."/>
            <person name="Lima M.C."/>
            <person name="Gouveia G.V."/>
            <person name="Gouveia J.J.S."/>
            <person name="Souza R.F.S."/>
            <person name="Bertram B."/>
            <person name="Azevedo V."/>
            <person name="Costa M."/>
        </authorList>
    </citation>
    <scope>NUCLEOTIDE SEQUENCE [LARGE SCALE GENOMIC DNA]</scope>
    <source>
        <strain evidence="1 2">Cap 9.2</strain>
    </source>
</reference>
<evidence type="ECO:0000313" key="1">
    <source>
        <dbReference type="EMBL" id="MCG6226758.1"/>
    </source>
</evidence>
<accession>A0ABS9NJC4</accession>
<dbReference type="RefSeq" id="WP_238760469.1">
    <property type="nucleotide sequence ID" value="NZ_JAANHI010000010.1"/>
</dbReference>